<dbReference type="SUPFAM" id="SSF103473">
    <property type="entry name" value="MFS general substrate transporter"/>
    <property type="match status" value="1"/>
</dbReference>
<feature type="transmembrane region" description="Helical" evidence="7">
    <location>
        <begin position="112"/>
        <end position="134"/>
    </location>
</feature>
<keyword evidence="9" id="KW-1185">Reference proteome</keyword>
<keyword evidence="4 7" id="KW-0812">Transmembrane</keyword>
<sequence>MDATLWVGVVWGAGSFGLVAMGTGCAASPANCPVNEAVVLPLGLIGAATLLPLGYCYSAYRRDRAASSNEGTSLLAKETLVDADGYPVQSRIRAYLYASHFLSAWGDRMWQFAVPLLFMEIFVDTLLPSALFSLVRFTPVLFTTIGVAYIVGVAAVPSLGQWLDRSNRMRVLSISIAVENACVLVSTVALGLILTVLAHAPTAQWTWTGPLSALFGVTLVAGAVGSVFGDAQTLSIEKDWVVVLAAETRSALGGWNTAMRRIDLSCALLAPASFGVIVDFAGTDPMTRAAVGAAAVGGWNLLSAPLEYAMARDVYAFVPALRGGNCTVQPKATLSAGAYVRMWAAYARHPTFLVSFAFCALYMTVLSGGGLNTAYLQWRGLPLSLLGASSGLGALFGLVGTLLFPQLVACCGRVERVAVLSVWLFWLTLLPIGGCFVLLGETRTTDYVMMGAVLLSRMWLWSCDLAETQIMQEWVEPDRRGTINAMQSATSKLFYIGVLLVGVAFADPREFETLVFVSLAAVGSAAVGFAVWYSTHGSTRHL</sequence>
<dbReference type="EMBL" id="JNBR01000354">
    <property type="protein sequence ID" value="OQR94694.1"/>
    <property type="molecule type" value="Genomic_DNA"/>
</dbReference>
<keyword evidence="5 7" id="KW-1133">Transmembrane helix</keyword>
<evidence type="ECO:0000256" key="7">
    <source>
        <dbReference type="RuleBase" id="RU365065"/>
    </source>
</evidence>
<dbReference type="OrthoDB" id="648861at2759"/>
<feature type="transmembrane region" description="Helical" evidence="7">
    <location>
        <begin position="513"/>
        <end position="533"/>
    </location>
</feature>
<dbReference type="PANTHER" id="PTHR11660">
    <property type="entry name" value="SOLUTE CARRIER FAMILY 40 MEMBER"/>
    <property type="match status" value="1"/>
</dbReference>
<feature type="transmembrane region" description="Helical" evidence="7">
    <location>
        <begin position="210"/>
        <end position="228"/>
    </location>
</feature>
<dbReference type="STRING" id="1202772.A0A1V9Z9M1"/>
<feature type="transmembrane region" description="Helical" evidence="7">
    <location>
        <begin position="351"/>
        <end position="371"/>
    </location>
</feature>
<feature type="transmembrane region" description="Helical" evidence="7">
    <location>
        <begin position="171"/>
        <end position="198"/>
    </location>
</feature>
<organism evidence="8 9">
    <name type="scientific">Achlya hypogyna</name>
    <name type="common">Oomycete</name>
    <name type="synonym">Protoachlya hypogyna</name>
    <dbReference type="NCBI Taxonomy" id="1202772"/>
    <lineage>
        <taxon>Eukaryota</taxon>
        <taxon>Sar</taxon>
        <taxon>Stramenopiles</taxon>
        <taxon>Oomycota</taxon>
        <taxon>Saprolegniomycetes</taxon>
        <taxon>Saprolegniales</taxon>
        <taxon>Achlyaceae</taxon>
        <taxon>Achlya</taxon>
    </lineage>
</organism>
<dbReference type="GO" id="GO:0016020">
    <property type="term" value="C:membrane"/>
    <property type="evidence" value="ECO:0007669"/>
    <property type="project" value="UniProtKB-SubCell"/>
</dbReference>
<dbReference type="GO" id="GO:0005381">
    <property type="term" value="F:iron ion transmembrane transporter activity"/>
    <property type="evidence" value="ECO:0007669"/>
    <property type="project" value="UniProtKB-UniRule"/>
</dbReference>
<comment type="similarity">
    <text evidence="2 7">Belongs to the ferroportin (FP) (TC 2.A.100) family. SLC40A subfamily.</text>
</comment>
<feature type="transmembrane region" description="Helical" evidence="7">
    <location>
        <begin position="383"/>
        <end position="405"/>
    </location>
</feature>
<protein>
    <recommendedName>
        <fullName evidence="7">Solute carrier family 40 member</fullName>
    </recommendedName>
</protein>
<name>A0A1V9Z9M1_ACHHY</name>
<proteinExistence type="inferred from homology"/>
<dbReference type="Proteomes" id="UP000243579">
    <property type="component" value="Unassembled WGS sequence"/>
</dbReference>
<evidence type="ECO:0000313" key="9">
    <source>
        <dbReference type="Proteomes" id="UP000243579"/>
    </source>
</evidence>
<keyword evidence="7" id="KW-0406">Ion transport</keyword>
<dbReference type="PANTHER" id="PTHR11660:SF57">
    <property type="entry name" value="SOLUTE CARRIER FAMILY 40 MEMBER"/>
    <property type="match status" value="1"/>
</dbReference>
<evidence type="ECO:0000256" key="4">
    <source>
        <dbReference type="ARBA" id="ARBA00022692"/>
    </source>
</evidence>
<evidence type="ECO:0000256" key="5">
    <source>
        <dbReference type="ARBA" id="ARBA00022989"/>
    </source>
</evidence>
<evidence type="ECO:0000256" key="2">
    <source>
        <dbReference type="ARBA" id="ARBA00006279"/>
    </source>
</evidence>
<reference evidence="8 9" key="1">
    <citation type="journal article" date="2014" name="Genome Biol. Evol.">
        <title>The secreted proteins of Achlya hypogyna and Thraustotheca clavata identify the ancestral oomycete secretome and reveal gene acquisitions by horizontal gene transfer.</title>
        <authorList>
            <person name="Misner I."/>
            <person name="Blouin N."/>
            <person name="Leonard G."/>
            <person name="Richards T.A."/>
            <person name="Lane C.E."/>
        </authorList>
    </citation>
    <scope>NUCLEOTIDE SEQUENCE [LARGE SCALE GENOMIC DNA]</scope>
    <source>
        <strain evidence="8 9">ATCC 48635</strain>
    </source>
</reference>
<dbReference type="CDD" id="cd17480">
    <property type="entry name" value="MFS_SLC40A1_like"/>
    <property type="match status" value="1"/>
</dbReference>
<dbReference type="AlphaFoldDB" id="A0A1V9Z9M1"/>
<comment type="function">
    <text evidence="7">May be involved in iron transport and iron homeostasis.</text>
</comment>
<comment type="subcellular location">
    <subcellularLocation>
        <location evidence="1 7">Membrane</location>
        <topology evidence="1 7">Multi-pass membrane protein</topology>
    </subcellularLocation>
</comment>
<accession>A0A1V9Z9M1</accession>
<feature type="transmembrane region" description="Helical" evidence="7">
    <location>
        <begin position="37"/>
        <end position="57"/>
    </location>
</feature>
<feature type="transmembrane region" description="Helical" evidence="7">
    <location>
        <begin position="417"/>
        <end position="439"/>
    </location>
</feature>
<evidence type="ECO:0000256" key="3">
    <source>
        <dbReference type="ARBA" id="ARBA00022448"/>
    </source>
</evidence>
<dbReference type="Pfam" id="PF06963">
    <property type="entry name" value="FPN1"/>
    <property type="match status" value="1"/>
</dbReference>
<gene>
    <name evidence="8" type="ORF">ACHHYP_00975</name>
</gene>
<comment type="caution">
    <text evidence="8">The sequence shown here is derived from an EMBL/GenBank/DDBJ whole genome shotgun (WGS) entry which is preliminary data.</text>
</comment>
<dbReference type="InterPro" id="IPR036259">
    <property type="entry name" value="MFS_trans_sf"/>
</dbReference>
<feature type="transmembrane region" description="Helical" evidence="7">
    <location>
        <begin position="140"/>
        <end position="159"/>
    </location>
</feature>
<feature type="transmembrane region" description="Helical" evidence="7">
    <location>
        <begin position="489"/>
        <end position="506"/>
    </location>
</feature>
<evidence type="ECO:0000256" key="6">
    <source>
        <dbReference type="ARBA" id="ARBA00023136"/>
    </source>
</evidence>
<evidence type="ECO:0000313" key="8">
    <source>
        <dbReference type="EMBL" id="OQR94694.1"/>
    </source>
</evidence>
<keyword evidence="3 7" id="KW-0813">Transport</keyword>
<dbReference type="InterPro" id="IPR009716">
    <property type="entry name" value="Ferroportin-1"/>
</dbReference>
<evidence type="ECO:0000256" key="1">
    <source>
        <dbReference type="ARBA" id="ARBA00004141"/>
    </source>
</evidence>
<keyword evidence="6 7" id="KW-0472">Membrane</keyword>